<reference evidence="3" key="1">
    <citation type="submission" date="2020-11" db="EMBL/GenBank/DDBJ databases">
        <title>Isolation and identification of active actinomycetes.</title>
        <authorList>
            <person name="Sun X."/>
        </authorList>
    </citation>
    <scope>NUCLEOTIDE SEQUENCE</scope>
    <source>
        <strain evidence="3">NEAU-A11</strain>
    </source>
</reference>
<evidence type="ECO:0000313" key="4">
    <source>
        <dbReference type="Proteomes" id="UP000598146"/>
    </source>
</evidence>
<comment type="similarity">
    <text evidence="1">Belongs to the short-chain dehydrogenases/reductases (SDR) family.</text>
</comment>
<dbReference type="PANTHER" id="PTHR42760:SF133">
    <property type="entry name" value="3-OXOACYL-[ACYL-CARRIER-PROTEIN] REDUCTASE"/>
    <property type="match status" value="1"/>
</dbReference>
<dbReference type="Pfam" id="PF13561">
    <property type="entry name" value="adh_short_C2"/>
    <property type="match status" value="1"/>
</dbReference>
<gene>
    <name evidence="3" type="ORF">I4J89_23980</name>
</gene>
<dbReference type="Proteomes" id="UP000598146">
    <property type="component" value="Unassembled WGS sequence"/>
</dbReference>
<dbReference type="EMBL" id="JADQTO010000011">
    <property type="protein sequence ID" value="MBG0564511.1"/>
    <property type="molecule type" value="Genomic_DNA"/>
</dbReference>
<dbReference type="FunFam" id="3.40.50.720:FF:000084">
    <property type="entry name" value="Short-chain dehydrogenase reductase"/>
    <property type="match status" value="1"/>
</dbReference>
<evidence type="ECO:0000313" key="3">
    <source>
        <dbReference type="EMBL" id="MBG0564511.1"/>
    </source>
</evidence>
<keyword evidence="4" id="KW-1185">Reference proteome</keyword>
<dbReference type="PRINTS" id="PR00081">
    <property type="entry name" value="GDHRDH"/>
</dbReference>
<name>A0A931G0X0_9ACTN</name>
<dbReference type="Gene3D" id="3.40.50.720">
    <property type="entry name" value="NAD(P)-binding Rossmann-like Domain"/>
    <property type="match status" value="1"/>
</dbReference>
<dbReference type="PANTHER" id="PTHR42760">
    <property type="entry name" value="SHORT-CHAIN DEHYDROGENASES/REDUCTASES FAMILY MEMBER"/>
    <property type="match status" value="1"/>
</dbReference>
<dbReference type="AlphaFoldDB" id="A0A931G0X0"/>
<evidence type="ECO:0000256" key="1">
    <source>
        <dbReference type="ARBA" id="ARBA00006484"/>
    </source>
</evidence>
<protein>
    <submittedName>
        <fullName evidence="3">SDR family oxidoreductase</fullName>
    </submittedName>
</protein>
<dbReference type="InterPro" id="IPR036291">
    <property type="entry name" value="NAD(P)-bd_dom_sf"/>
</dbReference>
<dbReference type="GO" id="GO:0016616">
    <property type="term" value="F:oxidoreductase activity, acting on the CH-OH group of donors, NAD or NADP as acceptor"/>
    <property type="evidence" value="ECO:0007669"/>
    <property type="project" value="TreeGrafter"/>
</dbReference>
<keyword evidence="2" id="KW-0560">Oxidoreductase</keyword>
<evidence type="ECO:0000256" key="2">
    <source>
        <dbReference type="ARBA" id="ARBA00023002"/>
    </source>
</evidence>
<sequence length="240" mass="24267">MFRLDGKVVVVTGGARGQGAAEVAALREAGATVIATDVLAGDGVRHLDVRDPDGWASLAASLDRVDALINNAGVAGRERLPNVDLANWDRTFAINVTGPMLGIQALVPLMPAGSSIVNVCSVAAVSGHVAAAYTASKWALRGLTRTASLELGPRGIRVNAVLPGLIETPLMANASPAFRGAALAEIPLGRTGTVDDVAGLMVFLVSDAAAYITGAEIVVDGGLTGHVSHKGIADAIAPPA</sequence>
<dbReference type="RefSeq" id="WP_196416289.1">
    <property type="nucleotide sequence ID" value="NZ_JADQTO010000011.1"/>
</dbReference>
<dbReference type="PRINTS" id="PR00080">
    <property type="entry name" value="SDRFAMILY"/>
</dbReference>
<accession>A0A931G0X0</accession>
<comment type="caution">
    <text evidence="3">The sequence shown here is derived from an EMBL/GenBank/DDBJ whole genome shotgun (WGS) entry which is preliminary data.</text>
</comment>
<organism evidence="3 4">
    <name type="scientific">Actinoplanes aureus</name>
    <dbReference type="NCBI Taxonomy" id="2792083"/>
    <lineage>
        <taxon>Bacteria</taxon>
        <taxon>Bacillati</taxon>
        <taxon>Actinomycetota</taxon>
        <taxon>Actinomycetes</taxon>
        <taxon>Micromonosporales</taxon>
        <taxon>Micromonosporaceae</taxon>
        <taxon>Actinoplanes</taxon>
    </lineage>
</organism>
<dbReference type="SUPFAM" id="SSF51735">
    <property type="entry name" value="NAD(P)-binding Rossmann-fold domains"/>
    <property type="match status" value="1"/>
</dbReference>
<proteinExistence type="inferred from homology"/>
<dbReference type="InterPro" id="IPR002347">
    <property type="entry name" value="SDR_fam"/>
</dbReference>